<dbReference type="Pfam" id="PF00226">
    <property type="entry name" value="DnaJ"/>
    <property type="match status" value="1"/>
</dbReference>
<dbReference type="PROSITE" id="PS00028">
    <property type="entry name" value="ZINC_FINGER_C2H2_1"/>
    <property type="match status" value="1"/>
</dbReference>
<dbReference type="InterPro" id="IPR036869">
    <property type="entry name" value="J_dom_sf"/>
</dbReference>
<feature type="compositionally biased region" description="Basic residues" evidence="4">
    <location>
        <begin position="458"/>
        <end position="472"/>
    </location>
</feature>
<dbReference type="Pfam" id="PF12171">
    <property type="entry name" value="zf-C2H2_jaz"/>
    <property type="match status" value="1"/>
</dbReference>
<dbReference type="PANTHER" id="PTHR44029">
    <property type="entry name" value="DNAJ HOMOLOG SUBFAMILY C MEMBER 21"/>
    <property type="match status" value="1"/>
</dbReference>
<evidence type="ECO:0000256" key="3">
    <source>
        <dbReference type="ARBA" id="ARBA00022833"/>
    </source>
</evidence>
<evidence type="ECO:0000256" key="1">
    <source>
        <dbReference type="ARBA" id="ARBA00022723"/>
    </source>
</evidence>
<feature type="region of interest" description="Disordered" evidence="4">
    <location>
        <begin position="287"/>
        <end position="308"/>
    </location>
</feature>
<dbReference type="PANTHER" id="PTHR44029:SF1">
    <property type="entry name" value="DNAJ HOMOLOG SUBFAMILY C MEMBER 21"/>
    <property type="match status" value="1"/>
</dbReference>
<accession>A0A420HQC7</accession>
<dbReference type="PRINTS" id="PR00625">
    <property type="entry name" value="JDOMAIN"/>
</dbReference>
<dbReference type="SMART" id="SM00355">
    <property type="entry name" value="ZnF_C2H2"/>
    <property type="match status" value="2"/>
</dbReference>
<evidence type="ECO:0000256" key="2">
    <source>
        <dbReference type="ARBA" id="ARBA00022771"/>
    </source>
</evidence>
<evidence type="ECO:0000313" key="6">
    <source>
        <dbReference type="EMBL" id="RKF59612.1"/>
    </source>
</evidence>
<dbReference type="PROSITE" id="PS00636">
    <property type="entry name" value="DNAJ_1"/>
    <property type="match status" value="1"/>
</dbReference>
<dbReference type="SUPFAM" id="SSF46565">
    <property type="entry name" value="Chaperone J-domain"/>
    <property type="match status" value="1"/>
</dbReference>
<feature type="compositionally biased region" description="Basic and acidic residues" evidence="4">
    <location>
        <begin position="364"/>
        <end position="379"/>
    </location>
</feature>
<dbReference type="GO" id="GO:0003676">
    <property type="term" value="F:nucleic acid binding"/>
    <property type="evidence" value="ECO:0007669"/>
    <property type="project" value="InterPro"/>
</dbReference>
<dbReference type="InterPro" id="IPR054076">
    <property type="entry name" value="ZUO1-like_ZHD"/>
</dbReference>
<keyword evidence="1" id="KW-0479">Metal-binding</keyword>
<dbReference type="GO" id="GO:0005737">
    <property type="term" value="C:cytoplasm"/>
    <property type="evidence" value="ECO:0007669"/>
    <property type="project" value="TreeGrafter"/>
</dbReference>
<dbReference type="EMBL" id="MCBQ01017338">
    <property type="protein sequence ID" value="RKF59612.1"/>
    <property type="molecule type" value="Genomic_DNA"/>
</dbReference>
<dbReference type="Proteomes" id="UP000283383">
    <property type="component" value="Unassembled WGS sequence"/>
</dbReference>
<dbReference type="Gene3D" id="3.30.160.60">
    <property type="entry name" value="Classic Zinc Finger"/>
    <property type="match status" value="1"/>
</dbReference>
<feature type="compositionally biased region" description="Basic and acidic residues" evidence="4">
    <location>
        <begin position="417"/>
        <end position="430"/>
    </location>
</feature>
<sequence>MGAQQSSGQATDGNASAPSKRCYYEVLGVDHLASDAEIKKAYKKKALELHPDRNFGDVENATAKFAEVQSAYEVLMDSQERAWYDSHKDSLLRERSSNTGEAHEYGGRFTDATDILGLTNKYTKSMPFTDDAGGFFGIFGQIFADIAKEEKLFCRSNGLQEANYASFGHALDKYETYVKNFYQNWTNFSTQKTFLCKNRHRTSDAPDRATRRILEKENKRFREEGIRDFNNAVRAFVLFVKKRDPRYISKLETEESRQEALRHAAAAQGARSRAENRTKMANHIVPEWAKIQEPLEEETDNESGESEVEQIECVVCRKTFKSEKQFQAHEKSKKHIKAVKVLKKELHKENKLYNLDLTSNFRSEEHVDTEPLSEHKENIDTEPPPRLAENTDTEPLSRNEEDSEPNKILLNGSTNLKLEHKNDQSSEKSDILGSQNSDPAQNKILEETRSSDNEVPHGRQRLGKAKLKRAKKKEREINTRNDVSRKTLCISIFMPKCRNCGHEFPSKNQLFRHIKTCQLV</sequence>
<feature type="domain" description="J" evidence="5">
    <location>
        <begin position="22"/>
        <end position="88"/>
    </location>
</feature>
<keyword evidence="2" id="KW-0863">Zinc-finger</keyword>
<dbReference type="SMART" id="SM00271">
    <property type="entry name" value="DnaJ"/>
    <property type="match status" value="1"/>
</dbReference>
<dbReference type="InterPro" id="IPR022755">
    <property type="entry name" value="Znf_C2H2_jaz"/>
</dbReference>
<dbReference type="PROSITE" id="PS50076">
    <property type="entry name" value="DNAJ_2"/>
    <property type="match status" value="1"/>
</dbReference>
<reference evidence="6 7" key="1">
    <citation type="journal article" date="2018" name="BMC Genomics">
        <title>Comparative genome analyses reveal sequence features reflecting distinct modes of host-adaptation between dicot and monocot powdery mildew.</title>
        <authorList>
            <person name="Wu Y."/>
            <person name="Ma X."/>
            <person name="Pan Z."/>
            <person name="Kale S.D."/>
            <person name="Song Y."/>
            <person name="King H."/>
            <person name="Zhang Q."/>
            <person name="Presley C."/>
            <person name="Deng X."/>
            <person name="Wei C.I."/>
            <person name="Xiao S."/>
        </authorList>
    </citation>
    <scope>NUCLEOTIDE SEQUENCE [LARGE SCALE GENOMIC DNA]</scope>
    <source>
        <strain evidence="6">UMSG3</strain>
    </source>
</reference>
<evidence type="ECO:0000259" key="5">
    <source>
        <dbReference type="PROSITE" id="PS50076"/>
    </source>
</evidence>
<dbReference type="GO" id="GO:0008270">
    <property type="term" value="F:zinc ion binding"/>
    <property type="evidence" value="ECO:0007669"/>
    <property type="project" value="UniProtKB-KW"/>
</dbReference>
<feature type="compositionally biased region" description="Acidic residues" evidence="4">
    <location>
        <begin position="294"/>
        <end position="308"/>
    </location>
</feature>
<feature type="region of interest" description="Disordered" evidence="4">
    <location>
        <begin position="364"/>
        <end position="476"/>
    </location>
</feature>
<name>A0A420HQC7_9PEZI</name>
<evidence type="ECO:0000313" key="7">
    <source>
        <dbReference type="Proteomes" id="UP000283383"/>
    </source>
</evidence>
<keyword evidence="3" id="KW-0862">Zinc</keyword>
<dbReference type="AlphaFoldDB" id="A0A420HQC7"/>
<keyword evidence="7" id="KW-1185">Reference proteome</keyword>
<dbReference type="SUPFAM" id="SSF57667">
    <property type="entry name" value="beta-beta-alpha zinc fingers"/>
    <property type="match status" value="1"/>
</dbReference>
<feature type="compositionally biased region" description="Basic and acidic residues" evidence="4">
    <location>
        <begin position="444"/>
        <end position="457"/>
    </location>
</feature>
<dbReference type="InterPro" id="IPR018253">
    <property type="entry name" value="DnaJ_domain_CS"/>
</dbReference>
<dbReference type="CDD" id="cd06257">
    <property type="entry name" value="DnaJ"/>
    <property type="match status" value="1"/>
</dbReference>
<dbReference type="InterPro" id="IPR001623">
    <property type="entry name" value="DnaJ_domain"/>
</dbReference>
<protein>
    <submittedName>
        <fullName evidence="6">J protein JJJ1</fullName>
    </submittedName>
</protein>
<gene>
    <name evidence="6" type="ORF">GcM3_173012</name>
</gene>
<dbReference type="SMART" id="SM00451">
    <property type="entry name" value="ZnF_U1"/>
    <property type="match status" value="1"/>
</dbReference>
<dbReference type="Pfam" id="PF21884">
    <property type="entry name" value="ZUO1-like_ZHD"/>
    <property type="match status" value="1"/>
</dbReference>
<dbReference type="InterPro" id="IPR003604">
    <property type="entry name" value="Matrin/U1-like-C_Znf_C2H2"/>
</dbReference>
<dbReference type="InterPro" id="IPR051964">
    <property type="entry name" value="Chaperone_stress_response"/>
</dbReference>
<dbReference type="Gene3D" id="1.10.287.110">
    <property type="entry name" value="DnaJ domain"/>
    <property type="match status" value="1"/>
</dbReference>
<dbReference type="InterPro" id="IPR013087">
    <property type="entry name" value="Znf_C2H2_type"/>
</dbReference>
<evidence type="ECO:0000256" key="4">
    <source>
        <dbReference type="SAM" id="MobiDB-lite"/>
    </source>
</evidence>
<dbReference type="InterPro" id="IPR036236">
    <property type="entry name" value="Znf_C2H2_sf"/>
</dbReference>
<comment type="caution">
    <text evidence="6">The sequence shown here is derived from an EMBL/GenBank/DDBJ whole genome shotgun (WGS) entry which is preliminary data.</text>
</comment>
<organism evidence="6 7">
    <name type="scientific">Golovinomyces cichoracearum</name>
    <dbReference type="NCBI Taxonomy" id="62708"/>
    <lineage>
        <taxon>Eukaryota</taxon>
        <taxon>Fungi</taxon>
        <taxon>Dikarya</taxon>
        <taxon>Ascomycota</taxon>
        <taxon>Pezizomycotina</taxon>
        <taxon>Leotiomycetes</taxon>
        <taxon>Erysiphales</taxon>
        <taxon>Erysiphaceae</taxon>
        <taxon>Golovinomyces</taxon>
    </lineage>
</organism>
<proteinExistence type="predicted"/>
<dbReference type="STRING" id="62708.A0A420HQC7"/>